<dbReference type="InterPro" id="IPR000718">
    <property type="entry name" value="Peptidase_M13"/>
</dbReference>
<evidence type="ECO:0000256" key="3">
    <source>
        <dbReference type="ARBA" id="ARBA00007357"/>
    </source>
</evidence>
<evidence type="ECO:0000256" key="1">
    <source>
        <dbReference type="ARBA" id="ARBA00001947"/>
    </source>
</evidence>
<reference evidence="12" key="1">
    <citation type="submission" date="2020-11" db="EMBL/GenBank/DDBJ databases">
        <authorList>
            <person name="Tran Van P."/>
        </authorList>
    </citation>
    <scope>NUCLEOTIDE SEQUENCE</scope>
</reference>
<keyword evidence="6" id="KW-0378">Hydrolase</keyword>
<name>A0A7R9HHH5_9NEOP</name>
<dbReference type="Gene3D" id="3.40.390.10">
    <property type="entry name" value="Collagenase (Catalytic Domain)"/>
    <property type="match status" value="2"/>
</dbReference>
<feature type="region of interest" description="Disordered" evidence="9">
    <location>
        <begin position="157"/>
        <end position="193"/>
    </location>
</feature>
<evidence type="ECO:0000256" key="2">
    <source>
        <dbReference type="ARBA" id="ARBA00004401"/>
    </source>
</evidence>
<dbReference type="PANTHER" id="PTHR11733">
    <property type="entry name" value="ZINC METALLOPROTEASE FAMILY M13 NEPRILYSIN-RELATED"/>
    <property type="match status" value="1"/>
</dbReference>
<feature type="domain" description="Peptidase M13 N-terminal" evidence="11">
    <location>
        <begin position="24"/>
        <end position="451"/>
    </location>
</feature>
<evidence type="ECO:0000259" key="10">
    <source>
        <dbReference type="Pfam" id="PF01431"/>
    </source>
</evidence>
<dbReference type="GO" id="GO:0016485">
    <property type="term" value="P:protein processing"/>
    <property type="evidence" value="ECO:0007669"/>
    <property type="project" value="TreeGrafter"/>
</dbReference>
<evidence type="ECO:0000256" key="8">
    <source>
        <dbReference type="ARBA" id="ARBA00023049"/>
    </source>
</evidence>
<protein>
    <submittedName>
        <fullName evidence="12">Uncharacterized protein</fullName>
    </submittedName>
</protein>
<dbReference type="SUPFAM" id="SSF55486">
    <property type="entry name" value="Metalloproteases ('zincins'), catalytic domain"/>
    <property type="match status" value="1"/>
</dbReference>
<dbReference type="GO" id="GO:0005886">
    <property type="term" value="C:plasma membrane"/>
    <property type="evidence" value="ECO:0007669"/>
    <property type="project" value="UniProtKB-SubCell"/>
</dbReference>
<keyword evidence="4" id="KW-0645">Protease</keyword>
<dbReference type="PROSITE" id="PS51885">
    <property type="entry name" value="NEPRILYSIN"/>
    <property type="match status" value="1"/>
</dbReference>
<sequence>MGRMRLESQSAANLLQSMDPSADPCDNFYQFVCGRWGKEHPTPESAVSNDWFNERNNLMIREIREFLKKNSSSSEPLPVTQARLLYNSCVDTDTLDKLGLDPMFEVLDQIGLPRRPPVKESSPGFNIMKVSAKAKLLVAKDLLVGFGVYPDSHNKSVNRLTVGSPDPNSPLPSYHDLERRIDRNRRRSSYTAEEKESPGVVAFVQYIYDVMKYAHQWGTSDADSLEPEMHDLFKSAAMTIAEFEHELYKMVGAIEYIGMKPLEMTVEELQQLTDIGAGGVNYTTQFKWHEFLTYLYEDIDNVTLDLSGEDRIVVLEGEYFQNLSALLVNTTKETLELVMWWDIVRILAPTTNKDMRRFKETYIEKVTGGRAPQTRSTFCTNAVNQMMGMAVSYFIADPKFLNTTKQKVEEMLSDIQWAFGTLVNSLDWMDATTKRATLEKSDAVKSFIGFPEWLLDSSELELYYSGVRKQLCAVFVSVPSGILQYPFYGLGLEAMNYGAIGAILGHELTHGFDNEGRQFDKDGNMRQWWSNNTVEEYENRSQCFIDLYSSYRVEEVDTYVNGRLTLGENIADNGGVREAFRAYKRYLNRNGHEPMLPGLEKYSHEQLFFMSFTNVWCESWSETSLRWALEDEHAPNHIRVSGVLSNSEDFSDTWRCPVGSNMNPIRNRCRLCSQFGIVFTSVGPMALLVARLSTTMTALGHRHGIHQTLSLTRVSHRSLGQVESLGTGECRSQFSVLTALSPILVRKDSSFPNERSHFNLEVVSPVYTLSVSSV</sequence>
<evidence type="ECO:0000313" key="12">
    <source>
        <dbReference type="EMBL" id="CAD7423024.1"/>
    </source>
</evidence>
<dbReference type="CDD" id="cd08662">
    <property type="entry name" value="M13"/>
    <property type="match status" value="1"/>
</dbReference>
<dbReference type="InterPro" id="IPR024079">
    <property type="entry name" value="MetalloPept_cat_dom_sf"/>
</dbReference>
<dbReference type="GO" id="GO:0046872">
    <property type="term" value="F:metal ion binding"/>
    <property type="evidence" value="ECO:0007669"/>
    <property type="project" value="UniProtKB-KW"/>
</dbReference>
<proteinExistence type="inferred from homology"/>
<gene>
    <name evidence="12" type="ORF">TMSB3V08_LOCUS20</name>
</gene>
<comment type="cofactor">
    <cofactor evidence="1">
        <name>Zn(2+)</name>
        <dbReference type="ChEBI" id="CHEBI:29105"/>
    </cofactor>
</comment>
<keyword evidence="8" id="KW-0482">Metalloprotease</keyword>
<comment type="similarity">
    <text evidence="3">Belongs to the peptidase M13 family.</text>
</comment>
<dbReference type="Pfam" id="PF01431">
    <property type="entry name" value="Peptidase_M13"/>
    <property type="match status" value="1"/>
</dbReference>
<evidence type="ECO:0000256" key="9">
    <source>
        <dbReference type="SAM" id="MobiDB-lite"/>
    </source>
</evidence>
<keyword evidence="5" id="KW-0479">Metal-binding</keyword>
<dbReference type="InterPro" id="IPR008753">
    <property type="entry name" value="Peptidase_M13_N"/>
</dbReference>
<evidence type="ECO:0000256" key="7">
    <source>
        <dbReference type="ARBA" id="ARBA00022833"/>
    </source>
</evidence>
<accession>A0A7R9HHH5</accession>
<dbReference type="Pfam" id="PF05649">
    <property type="entry name" value="Peptidase_M13_N"/>
    <property type="match status" value="1"/>
</dbReference>
<dbReference type="PRINTS" id="PR00786">
    <property type="entry name" value="NEPRILYSIN"/>
</dbReference>
<keyword evidence="7" id="KW-0862">Zinc</keyword>
<evidence type="ECO:0000256" key="6">
    <source>
        <dbReference type="ARBA" id="ARBA00022801"/>
    </source>
</evidence>
<organism evidence="12">
    <name type="scientific">Timema monikensis</name>
    <dbReference type="NCBI Taxonomy" id="170555"/>
    <lineage>
        <taxon>Eukaryota</taxon>
        <taxon>Metazoa</taxon>
        <taxon>Ecdysozoa</taxon>
        <taxon>Arthropoda</taxon>
        <taxon>Hexapoda</taxon>
        <taxon>Insecta</taxon>
        <taxon>Pterygota</taxon>
        <taxon>Neoptera</taxon>
        <taxon>Polyneoptera</taxon>
        <taxon>Phasmatodea</taxon>
        <taxon>Timematodea</taxon>
        <taxon>Timematoidea</taxon>
        <taxon>Timematidae</taxon>
        <taxon>Timema</taxon>
    </lineage>
</organism>
<dbReference type="GO" id="GO:0004222">
    <property type="term" value="F:metalloendopeptidase activity"/>
    <property type="evidence" value="ECO:0007669"/>
    <property type="project" value="InterPro"/>
</dbReference>
<evidence type="ECO:0000256" key="5">
    <source>
        <dbReference type="ARBA" id="ARBA00022723"/>
    </source>
</evidence>
<dbReference type="PANTHER" id="PTHR11733:SF133">
    <property type="entry name" value="PHOSPHATE-REGULATING NEUTRAL ENDOPEPTIDASE PHEX"/>
    <property type="match status" value="1"/>
</dbReference>
<feature type="domain" description="Peptidase M13 C-terminal" evidence="10">
    <location>
        <begin position="475"/>
        <end position="666"/>
    </location>
</feature>
<dbReference type="InterPro" id="IPR018497">
    <property type="entry name" value="Peptidase_M13_C"/>
</dbReference>
<evidence type="ECO:0000256" key="4">
    <source>
        <dbReference type="ARBA" id="ARBA00022670"/>
    </source>
</evidence>
<dbReference type="EMBL" id="OB792638">
    <property type="protein sequence ID" value="CAD7423024.1"/>
    <property type="molecule type" value="Genomic_DNA"/>
</dbReference>
<dbReference type="AlphaFoldDB" id="A0A7R9HHH5"/>
<evidence type="ECO:0000259" key="11">
    <source>
        <dbReference type="Pfam" id="PF05649"/>
    </source>
</evidence>
<comment type="subcellular location">
    <subcellularLocation>
        <location evidence="2">Cell membrane</location>
        <topology evidence="2">Single-pass type II membrane protein</topology>
    </subcellularLocation>
</comment>